<protein>
    <recommendedName>
        <fullName evidence="3">Protein kinase domain-containing protein</fullName>
    </recommendedName>
</protein>
<proteinExistence type="predicted"/>
<sequence length="254" mass="29650">MMNHIIRHAWFLWFAHNVEEKESIRQFYTPGKDKGAIRFIQKLVDLGITTYEKRETNLDEIPITPITKAQEKTMRIWAAKISFRLVEEFKACEPISDNVLRWIRNPQQLTRLTDGKKIGGGRYGNIYKVRITDPGLGNELGMAGIVKYATKVCKSMEINNAWVMMHKELASFDENHCSIVRLVACHNMQDNPILVYPYWNDGDINKWCGYEHMTRGKLKIDRFTKETDVYTLGYITKRVCGDFFTDMTIDEIRV</sequence>
<dbReference type="Proteomes" id="UP001633002">
    <property type="component" value="Unassembled WGS sequence"/>
</dbReference>
<evidence type="ECO:0000313" key="2">
    <source>
        <dbReference type="Proteomes" id="UP001633002"/>
    </source>
</evidence>
<keyword evidence="2" id="KW-1185">Reference proteome</keyword>
<reference evidence="1 2" key="1">
    <citation type="submission" date="2024-09" db="EMBL/GenBank/DDBJ databases">
        <title>Chromosome-scale assembly of Riccia sorocarpa.</title>
        <authorList>
            <person name="Paukszto L."/>
        </authorList>
    </citation>
    <scope>NUCLEOTIDE SEQUENCE [LARGE SCALE GENOMIC DNA]</scope>
    <source>
        <strain evidence="1">LP-2024</strain>
        <tissue evidence="1">Aerial parts of the thallus</tissue>
    </source>
</reference>
<gene>
    <name evidence="1" type="ORF">R1sor_012789</name>
</gene>
<dbReference type="SUPFAM" id="SSF56112">
    <property type="entry name" value="Protein kinase-like (PK-like)"/>
    <property type="match status" value="1"/>
</dbReference>
<comment type="caution">
    <text evidence="1">The sequence shown here is derived from an EMBL/GenBank/DDBJ whole genome shotgun (WGS) entry which is preliminary data.</text>
</comment>
<dbReference type="AlphaFoldDB" id="A0ABD3I4U8"/>
<dbReference type="InterPro" id="IPR011009">
    <property type="entry name" value="Kinase-like_dom_sf"/>
</dbReference>
<dbReference type="EMBL" id="JBJQOH010000002">
    <property type="protein sequence ID" value="KAL3698713.1"/>
    <property type="molecule type" value="Genomic_DNA"/>
</dbReference>
<dbReference type="Gene3D" id="3.30.200.20">
    <property type="entry name" value="Phosphorylase Kinase, domain 1"/>
    <property type="match status" value="1"/>
</dbReference>
<name>A0ABD3I4U8_9MARC</name>
<evidence type="ECO:0000313" key="1">
    <source>
        <dbReference type="EMBL" id="KAL3698713.1"/>
    </source>
</evidence>
<accession>A0ABD3I4U8</accession>
<organism evidence="1 2">
    <name type="scientific">Riccia sorocarpa</name>
    <dbReference type="NCBI Taxonomy" id="122646"/>
    <lineage>
        <taxon>Eukaryota</taxon>
        <taxon>Viridiplantae</taxon>
        <taxon>Streptophyta</taxon>
        <taxon>Embryophyta</taxon>
        <taxon>Marchantiophyta</taxon>
        <taxon>Marchantiopsida</taxon>
        <taxon>Marchantiidae</taxon>
        <taxon>Marchantiales</taxon>
        <taxon>Ricciaceae</taxon>
        <taxon>Riccia</taxon>
    </lineage>
</organism>
<evidence type="ECO:0008006" key="3">
    <source>
        <dbReference type="Google" id="ProtNLM"/>
    </source>
</evidence>